<reference evidence="8 9" key="1">
    <citation type="journal article" date="2013" name="Genome Biol.">
        <title>Genome of Acanthamoeba castellanii highlights extensive lateral gene transfer and early evolution of tyrosine kinase signaling.</title>
        <authorList>
            <person name="Clarke M."/>
            <person name="Lohan A.J."/>
            <person name="Liu B."/>
            <person name="Lagkouvardos I."/>
            <person name="Roy S."/>
            <person name="Zafar N."/>
            <person name="Bertelli C."/>
            <person name="Schilde C."/>
            <person name="Kianianmomeni A."/>
            <person name="Burglin T.R."/>
            <person name="Frech C."/>
            <person name="Turcotte B."/>
            <person name="Kopec K.O."/>
            <person name="Synnott J.M."/>
            <person name="Choo C."/>
            <person name="Paponov I."/>
            <person name="Finkler A."/>
            <person name="Soon Heng Tan C."/>
            <person name="Hutchins A.P."/>
            <person name="Weinmeier T."/>
            <person name="Rattei T."/>
            <person name="Chu J.S."/>
            <person name="Gimenez G."/>
            <person name="Irimia M."/>
            <person name="Rigden D.J."/>
            <person name="Fitzpatrick D.A."/>
            <person name="Lorenzo-Morales J."/>
            <person name="Bateman A."/>
            <person name="Chiu C.H."/>
            <person name="Tang P."/>
            <person name="Hegemann P."/>
            <person name="Fromm H."/>
            <person name="Raoult D."/>
            <person name="Greub G."/>
            <person name="Miranda-Saavedra D."/>
            <person name="Chen N."/>
            <person name="Nash P."/>
            <person name="Ginger M.L."/>
            <person name="Horn M."/>
            <person name="Schaap P."/>
            <person name="Caler L."/>
            <person name="Loftus B."/>
        </authorList>
    </citation>
    <scope>NUCLEOTIDE SEQUENCE [LARGE SCALE GENOMIC DNA]</scope>
    <source>
        <strain evidence="8 9">Neff</strain>
    </source>
</reference>
<evidence type="ECO:0000313" key="9">
    <source>
        <dbReference type="Proteomes" id="UP000011083"/>
    </source>
</evidence>
<dbReference type="PANTHER" id="PTHR44329">
    <property type="entry name" value="SERINE/THREONINE-PROTEIN KINASE TNNI3K-RELATED"/>
    <property type="match status" value="1"/>
</dbReference>
<accession>L8HAM0</accession>
<dbReference type="InterPro" id="IPR000719">
    <property type="entry name" value="Prot_kinase_dom"/>
</dbReference>
<dbReference type="InterPro" id="IPR011009">
    <property type="entry name" value="Kinase-like_dom_sf"/>
</dbReference>
<dbReference type="PROSITE" id="PS00107">
    <property type="entry name" value="PROTEIN_KINASE_ATP"/>
    <property type="match status" value="1"/>
</dbReference>
<feature type="region of interest" description="Disordered" evidence="6">
    <location>
        <begin position="275"/>
        <end position="449"/>
    </location>
</feature>
<dbReference type="CDD" id="cd13999">
    <property type="entry name" value="STKc_MAP3K-like"/>
    <property type="match status" value="1"/>
</dbReference>
<dbReference type="GO" id="GO:0005524">
    <property type="term" value="F:ATP binding"/>
    <property type="evidence" value="ECO:0007669"/>
    <property type="project" value="UniProtKB-UniRule"/>
</dbReference>
<dbReference type="RefSeq" id="XP_004367553.1">
    <property type="nucleotide sequence ID" value="XM_004367496.1"/>
</dbReference>
<feature type="compositionally biased region" description="Basic and acidic residues" evidence="6">
    <location>
        <begin position="371"/>
        <end position="385"/>
    </location>
</feature>
<dbReference type="InterPro" id="IPR008999">
    <property type="entry name" value="Actin-crosslinking"/>
</dbReference>
<dbReference type="InterPro" id="IPR017441">
    <property type="entry name" value="Protein_kinase_ATP_BS"/>
</dbReference>
<dbReference type="AlphaFoldDB" id="L8HAM0"/>
<sequence length="740" mass="82155">MSHNLKNRRHGIFKARSPYAFEGHLGEEFKPVWEGGQVALLNLSNRCFVSATKTGSYSPIATRPRPVHTSCSMSRAGTNSSPFAARTAPTSGSNPGARSLSAPQRRPAWGRCRGDRPECKARFDSILPQAYIQVNNGHYVSAERNHSLIAQRFRPGIPARGDSFILEVGTTHCSFRSQYNRYWVAESNGNLSAVTPASSSRKSAREEFKLEGYRSDLLEPEHIYFGIRTTHGTFVISEDDKIVTVSHDAIQKNVAMASRVGYCFTDHLFEILPQPSSPLSPTSSSSTSSASSPSSSSADFSRSPSFSWAKQSFPPHTLATSSNSGSTHTRRERTESESGNGSPEDSIRYRIGARLRQRVDRKLHRGAPKSLSDHLERSGGRDRDLLAPNPEQQVKRADTEPVDRRHAGVAKSSEALPTYSDRGRRKQENSSGSGGASGGRSGDRMRSVVGSDGDFEAIEVFVDDEEQSDDIEDGWEEITEGSSDDYGYFEARLRAQQGTKLKSPPPKPNEALSPRSAAAAVEAKTSTAVTTTGFDQMAGEWVIDPRDLQLSDRVLGKGFFGEVKKGRWRGTPVAAKIIYRELFRSKSDEQLFDKEVRMLRSLHHPHVIQFLGVCQFKEKRQRCIVTELMEKGSLHDLLRNEATLFKDPLLRVRIARDIAKGMCYLHMSDPPTLHRDLTSKNILLDRFLRAKIADFGLSRFKEENGVFTQGCGALAFMAPEVYRGEAYSEKADVYSYAIVR</sequence>
<evidence type="ECO:0000256" key="6">
    <source>
        <dbReference type="SAM" id="MobiDB-lite"/>
    </source>
</evidence>
<keyword evidence="4 5" id="KW-0067">ATP-binding</keyword>
<feature type="compositionally biased region" description="Basic residues" evidence="6">
    <location>
        <begin position="351"/>
        <end position="367"/>
    </location>
</feature>
<evidence type="ECO:0000259" key="7">
    <source>
        <dbReference type="PROSITE" id="PS50011"/>
    </source>
</evidence>
<dbReference type="PROSITE" id="PS50011">
    <property type="entry name" value="PROTEIN_KINASE_DOM"/>
    <property type="match status" value="1"/>
</dbReference>
<dbReference type="OrthoDB" id="4062651at2759"/>
<feature type="compositionally biased region" description="Low complexity" evidence="6">
    <location>
        <begin position="277"/>
        <end position="307"/>
    </location>
</feature>
<keyword evidence="8" id="KW-0675">Receptor</keyword>
<dbReference type="SUPFAM" id="SSF56112">
    <property type="entry name" value="Protein kinase-like (PK-like)"/>
    <property type="match status" value="1"/>
</dbReference>
<keyword evidence="3 8" id="KW-0418">Kinase</keyword>
<evidence type="ECO:0000256" key="1">
    <source>
        <dbReference type="ARBA" id="ARBA00022679"/>
    </source>
</evidence>
<dbReference type="KEGG" id="acan:ACA1_252210"/>
<feature type="compositionally biased region" description="Polar residues" evidence="6">
    <location>
        <begin position="318"/>
        <end position="327"/>
    </location>
</feature>
<feature type="binding site" evidence="5">
    <location>
        <position position="576"/>
    </location>
    <ligand>
        <name>ATP</name>
        <dbReference type="ChEBI" id="CHEBI:30616"/>
    </ligand>
</feature>
<feature type="domain" description="Protein kinase" evidence="7">
    <location>
        <begin position="549"/>
        <end position="740"/>
    </location>
</feature>
<gene>
    <name evidence="8" type="ORF">ACA1_252210</name>
</gene>
<keyword evidence="2 5" id="KW-0547">Nucleotide-binding</keyword>
<evidence type="ECO:0000256" key="2">
    <source>
        <dbReference type="ARBA" id="ARBA00022741"/>
    </source>
</evidence>
<dbReference type="Gene3D" id="2.80.10.50">
    <property type="match status" value="1"/>
</dbReference>
<name>L8HAM0_ACACF</name>
<dbReference type="GO" id="GO:0004674">
    <property type="term" value="F:protein serine/threonine kinase activity"/>
    <property type="evidence" value="ECO:0007669"/>
    <property type="project" value="TreeGrafter"/>
</dbReference>
<proteinExistence type="predicted"/>
<dbReference type="GeneID" id="14923228"/>
<dbReference type="Proteomes" id="UP000011083">
    <property type="component" value="Unassembled WGS sequence"/>
</dbReference>
<evidence type="ECO:0000313" key="8">
    <source>
        <dbReference type="EMBL" id="ELR22297.1"/>
    </source>
</evidence>
<dbReference type="InterPro" id="IPR051681">
    <property type="entry name" value="Ser/Thr_Kinases-Pseudokinases"/>
</dbReference>
<dbReference type="InterPro" id="IPR001245">
    <property type="entry name" value="Ser-Thr/Tyr_kinase_cat_dom"/>
</dbReference>
<evidence type="ECO:0000256" key="5">
    <source>
        <dbReference type="PROSITE-ProRule" id="PRU10141"/>
    </source>
</evidence>
<keyword evidence="9" id="KW-1185">Reference proteome</keyword>
<dbReference type="Pfam" id="PF07714">
    <property type="entry name" value="PK_Tyr_Ser-Thr"/>
    <property type="match status" value="1"/>
</dbReference>
<protein>
    <submittedName>
        <fullName evidence="8">Nonreceptor tyrosine kinase, putative</fullName>
    </submittedName>
</protein>
<dbReference type="EMBL" id="KB007885">
    <property type="protein sequence ID" value="ELR22297.1"/>
    <property type="molecule type" value="Genomic_DNA"/>
</dbReference>
<evidence type="ECO:0000256" key="4">
    <source>
        <dbReference type="ARBA" id="ARBA00022840"/>
    </source>
</evidence>
<dbReference type="Gene3D" id="1.10.510.10">
    <property type="entry name" value="Transferase(Phosphotransferase) domain 1"/>
    <property type="match status" value="1"/>
</dbReference>
<evidence type="ECO:0000256" key="3">
    <source>
        <dbReference type="ARBA" id="ARBA00022777"/>
    </source>
</evidence>
<organism evidence="8 9">
    <name type="scientific">Acanthamoeba castellanii (strain ATCC 30010 / Neff)</name>
    <dbReference type="NCBI Taxonomy" id="1257118"/>
    <lineage>
        <taxon>Eukaryota</taxon>
        <taxon>Amoebozoa</taxon>
        <taxon>Discosea</taxon>
        <taxon>Longamoebia</taxon>
        <taxon>Centramoebida</taxon>
        <taxon>Acanthamoebidae</taxon>
        <taxon>Acanthamoeba</taxon>
    </lineage>
</organism>
<dbReference type="STRING" id="1257118.L8HAM0"/>
<dbReference type="VEuPathDB" id="AmoebaDB:ACA1_252210"/>
<keyword evidence="1" id="KW-0808">Transferase</keyword>
<dbReference type="FunFam" id="3.30.200.20:FF:000180">
    <property type="entry name" value="serine/threonine-protein kinase STY46-like"/>
    <property type="match status" value="1"/>
</dbReference>
<feature type="compositionally biased region" description="Basic and acidic residues" evidence="6">
    <location>
        <begin position="393"/>
        <end position="406"/>
    </location>
</feature>
<dbReference type="CDD" id="cd00257">
    <property type="entry name" value="beta-trefoil_FSCN-like"/>
    <property type="match status" value="1"/>
</dbReference>
<feature type="compositionally biased region" description="Polar residues" evidence="6">
    <location>
        <begin position="69"/>
        <end position="96"/>
    </location>
</feature>
<feature type="region of interest" description="Disordered" evidence="6">
    <location>
        <begin position="60"/>
        <end position="113"/>
    </location>
</feature>
<dbReference type="PANTHER" id="PTHR44329:SF298">
    <property type="entry name" value="MIXED LINEAGE KINASE DOMAIN-LIKE PROTEIN"/>
    <property type="match status" value="1"/>
</dbReference>
<dbReference type="SUPFAM" id="SSF50405">
    <property type="entry name" value="Actin-crosslinking proteins"/>
    <property type="match status" value="1"/>
</dbReference>